<dbReference type="OrthoDB" id="8603558at2"/>
<evidence type="ECO:0000313" key="3">
    <source>
        <dbReference type="EMBL" id="MCZ8406088.1"/>
    </source>
</evidence>
<dbReference type="Proteomes" id="UP000187251">
    <property type="component" value="Unassembled WGS sequence"/>
</dbReference>
<comment type="caution">
    <text evidence="3">The sequence shown here is derived from an EMBL/GenBank/DDBJ whole genome shotgun (WGS) entry which is preliminary data.</text>
</comment>
<gene>
    <name evidence="4" type="ORF">BIZ92_14065</name>
    <name evidence="3" type="ORF">O9570_31950</name>
</gene>
<feature type="domain" description="DUF305" evidence="2">
    <location>
        <begin position="110"/>
        <end position="161"/>
    </location>
</feature>
<evidence type="ECO:0000259" key="2">
    <source>
        <dbReference type="Pfam" id="PF03713"/>
    </source>
</evidence>
<evidence type="ECO:0000313" key="6">
    <source>
        <dbReference type="Proteomes" id="UP001141992"/>
    </source>
</evidence>
<keyword evidence="1" id="KW-0812">Transmembrane</keyword>
<dbReference type="AlphaFoldDB" id="A0A0D6G840"/>
<feature type="transmembrane region" description="Helical" evidence="1">
    <location>
        <begin position="57"/>
        <end position="75"/>
    </location>
</feature>
<reference evidence="3" key="2">
    <citation type="submission" date="2022-12" db="EMBL/GenBank/DDBJ databases">
        <authorList>
            <person name="Voronina O.L."/>
            <person name="Kunda M.S."/>
            <person name="Ryzhova N."/>
            <person name="Aksenova E.I."/>
        </authorList>
    </citation>
    <scope>NUCLEOTIDE SEQUENCE</scope>
    <source>
        <strain evidence="3">SCCH136:Ach223948</strain>
    </source>
</reference>
<evidence type="ECO:0000313" key="4">
    <source>
        <dbReference type="EMBL" id="OMG79132.1"/>
    </source>
</evidence>
<keyword evidence="1" id="KW-0472">Membrane</keyword>
<dbReference type="InterPro" id="IPR005183">
    <property type="entry name" value="DUF305_CopM-like"/>
</dbReference>
<dbReference type="KEGG" id="axx:ERS451415_01052"/>
<dbReference type="Gene3D" id="1.20.1260.10">
    <property type="match status" value="1"/>
</dbReference>
<dbReference type="Pfam" id="PF03713">
    <property type="entry name" value="DUF305"/>
    <property type="match status" value="1"/>
</dbReference>
<accession>A0A0M7JKE9</accession>
<dbReference type="eggNOG" id="COG3544">
    <property type="taxonomic scope" value="Bacteria"/>
</dbReference>
<feature type="transmembrane region" description="Helical" evidence="1">
    <location>
        <begin position="26"/>
        <end position="45"/>
    </location>
</feature>
<dbReference type="PATRIC" id="fig|85698.28.peg.1060"/>
<dbReference type="GeneID" id="94693589"/>
<protein>
    <submittedName>
        <fullName evidence="3">DUF305 domain-containing protein</fullName>
    </submittedName>
</protein>
<sequence length="166" mass="18732">MAEHSHEHQHHTSGQMGKHGRPYAKFWVNMVLGLVVMYFVMFSMIDGARDFRNNLNMLYMAVTMWAPMGIFMLATMPGMFPNRRLNLVLYGLFAVLTLGSFAATRAQTGIGDRQFIASMVPHHSGAILMCREAQLSDPELVNLCQAISDGQRAEIEQMNRIAARLR</sequence>
<reference evidence="4 5" key="1">
    <citation type="submission" date="2016-09" db="EMBL/GenBank/DDBJ databases">
        <title>Phylogenomics of Achromobacter.</title>
        <authorList>
            <person name="Jeukens J."/>
            <person name="Freschi L."/>
            <person name="Vincent A.T."/>
            <person name="Emond-Rheault J.-G."/>
            <person name="Kukavica-Ibrulj I."/>
            <person name="Charette S.J."/>
            <person name="Levesque R.C."/>
        </authorList>
    </citation>
    <scope>NUCLEOTIDE SEQUENCE [LARGE SCALE GENOMIC DNA]</scope>
    <source>
        <strain evidence="4 5">AUS488</strain>
    </source>
</reference>
<dbReference type="EMBL" id="JAPZVI010000075">
    <property type="protein sequence ID" value="MCZ8406088.1"/>
    <property type="molecule type" value="Genomic_DNA"/>
</dbReference>
<evidence type="ECO:0000313" key="5">
    <source>
        <dbReference type="Proteomes" id="UP000187251"/>
    </source>
</evidence>
<dbReference type="EMBL" id="MJMN01000046">
    <property type="protein sequence ID" value="OMG79132.1"/>
    <property type="molecule type" value="Genomic_DNA"/>
</dbReference>
<proteinExistence type="predicted"/>
<evidence type="ECO:0000256" key="1">
    <source>
        <dbReference type="SAM" id="Phobius"/>
    </source>
</evidence>
<organism evidence="3 6">
    <name type="scientific">Alcaligenes xylosoxydans xylosoxydans</name>
    <name type="common">Achromobacter xylosoxidans</name>
    <dbReference type="NCBI Taxonomy" id="85698"/>
    <lineage>
        <taxon>Bacteria</taxon>
        <taxon>Pseudomonadati</taxon>
        <taxon>Pseudomonadota</taxon>
        <taxon>Betaproteobacteria</taxon>
        <taxon>Burkholderiales</taxon>
        <taxon>Alcaligenaceae</taxon>
        <taxon>Achromobacter</taxon>
    </lineage>
</organism>
<dbReference type="Proteomes" id="UP001141992">
    <property type="component" value="Unassembled WGS sequence"/>
</dbReference>
<dbReference type="RefSeq" id="WP_003098996.1">
    <property type="nucleotide sequence ID" value="NZ_AP028040.1"/>
</dbReference>
<keyword evidence="1" id="KW-1133">Transmembrane helix</keyword>
<dbReference type="InterPro" id="IPR012347">
    <property type="entry name" value="Ferritin-like"/>
</dbReference>
<accession>A0A0D6G840</accession>
<name>A0A0D6G840_ALCXX</name>
<feature type="transmembrane region" description="Helical" evidence="1">
    <location>
        <begin position="87"/>
        <end position="104"/>
    </location>
</feature>